<dbReference type="AlphaFoldDB" id="A0AB34XTG6"/>
<accession>A0AB34XTG6</accession>
<dbReference type="RefSeq" id="WP_063250092.1">
    <property type="nucleotide sequence ID" value="NZ_LQQR01000020.1"/>
</dbReference>
<protein>
    <recommendedName>
        <fullName evidence="4">Recombinase RecT</fullName>
    </recommendedName>
</protein>
<dbReference type="InterPro" id="IPR004590">
    <property type="entry name" value="ssDNA_annealing_RecT"/>
</dbReference>
<evidence type="ECO:0008006" key="4">
    <source>
        <dbReference type="Google" id="ProtNLM"/>
    </source>
</evidence>
<dbReference type="NCBIfam" id="TIGR00616">
    <property type="entry name" value="rect"/>
    <property type="match status" value="1"/>
</dbReference>
<proteinExistence type="predicted"/>
<gene>
    <name evidence="2" type="ORF">AVW13_11800</name>
</gene>
<reference evidence="3" key="1">
    <citation type="submission" date="2016-01" db="EMBL/GenBank/DDBJ databases">
        <title>Draft genome of Chromobacterium sp. F49.</title>
        <authorList>
            <person name="Hong K.W."/>
        </authorList>
    </citation>
    <scope>NUCLEOTIDE SEQUENCE [LARGE SCALE GENOMIC DNA]</scope>
    <source>
        <strain evidence="3">M40</strain>
    </source>
</reference>
<dbReference type="Proteomes" id="UP000076612">
    <property type="component" value="Unassembled WGS sequence"/>
</dbReference>
<sequence>MNRPNRTEMVRYVQDTIKAYKGELIATLPSHLQEKGVGWLSSALAAVRHNDSLLEAAAQSPDTLIKALSEAAHKGLMPGTPEYYLTPRKNKGRAEVLGITGYQGEVELMYRAGAVSSVIVETVHANDKFDYVPGRDTKPIHEIDWMAPERGELRLAYAYAIMKDGAVSKVVIVNQDRIRRAKESSQGSDSKFSPWVNDPVAMWMKTAARDLAKWVPTSAEYVREQLRAVRDVAAETAPGDTPTTPRPVPVPAPEQAQDAEPFPNDPDEYVEGELVDENGVIQEQGA</sequence>
<dbReference type="InterPro" id="IPR018330">
    <property type="entry name" value="RecT_fam"/>
</dbReference>
<name>A0AB34XTG6_9MICO</name>
<evidence type="ECO:0000313" key="2">
    <source>
        <dbReference type="EMBL" id="KZE19134.1"/>
    </source>
</evidence>
<feature type="compositionally biased region" description="Acidic residues" evidence="1">
    <location>
        <begin position="265"/>
        <end position="276"/>
    </location>
</feature>
<feature type="compositionally biased region" description="Low complexity" evidence="1">
    <location>
        <begin position="253"/>
        <end position="262"/>
    </location>
</feature>
<dbReference type="Pfam" id="PF03837">
    <property type="entry name" value="RecT"/>
    <property type="match status" value="1"/>
</dbReference>
<evidence type="ECO:0000313" key="3">
    <source>
        <dbReference type="Proteomes" id="UP000076612"/>
    </source>
</evidence>
<feature type="region of interest" description="Disordered" evidence="1">
    <location>
        <begin position="235"/>
        <end position="286"/>
    </location>
</feature>
<dbReference type="GO" id="GO:0006259">
    <property type="term" value="P:DNA metabolic process"/>
    <property type="evidence" value="ECO:0007669"/>
    <property type="project" value="InterPro"/>
</dbReference>
<dbReference type="GO" id="GO:0003677">
    <property type="term" value="F:DNA binding"/>
    <property type="evidence" value="ECO:0007669"/>
    <property type="project" value="InterPro"/>
</dbReference>
<evidence type="ECO:0000256" key="1">
    <source>
        <dbReference type="SAM" id="MobiDB-lite"/>
    </source>
</evidence>
<dbReference type="EMBL" id="LQQR01000020">
    <property type="protein sequence ID" value="KZE19134.1"/>
    <property type="molecule type" value="Genomic_DNA"/>
</dbReference>
<organism evidence="2 3">
    <name type="scientific">Brevibacterium casei</name>
    <dbReference type="NCBI Taxonomy" id="33889"/>
    <lineage>
        <taxon>Bacteria</taxon>
        <taxon>Bacillati</taxon>
        <taxon>Actinomycetota</taxon>
        <taxon>Actinomycetes</taxon>
        <taxon>Micrococcales</taxon>
        <taxon>Brevibacteriaceae</taxon>
        <taxon>Brevibacterium</taxon>
    </lineage>
</organism>
<comment type="caution">
    <text evidence="2">The sequence shown here is derived from an EMBL/GenBank/DDBJ whole genome shotgun (WGS) entry which is preliminary data.</text>
</comment>